<dbReference type="EMBL" id="KR907232">
    <property type="protein sequence ID" value="AMX74066.1"/>
    <property type="molecule type" value="Genomic_DNA"/>
</dbReference>
<feature type="transmembrane region" description="Helical" evidence="18">
    <location>
        <begin position="255"/>
        <end position="276"/>
    </location>
</feature>
<feature type="transmembrane region" description="Helical" evidence="18">
    <location>
        <begin position="139"/>
        <end position="157"/>
    </location>
</feature>
<dbReference type="EC" id="7.1.1.2" evidence="4 18"/>
<evidence type="ECO:0000256" key="3">
    <source>
        <dbReference type="ARBA" id="ARBA00007012"/>
    </source>
</evidence>
<dbReference type="InterPro" id="IPR050175">
    <property type="entry name" value="Complex_I_Subunit_2"/>
</dbReference>
<evidence type="ECO:0000256" key="1">
    <source>
        <dbReference type="ARBA" id="ARBA00003257"/>
    </source>
</evidence>
<proteinExistence type="inferred from homology"/>
<keyword evidence="10 18" id="KW-1278">Translocase</keyword>
<evidence type="ECO:0000256" key="7">
    <source>
        <dbReference type="ARBA" id="ARBA00022660"/>
    </source>
</evidence>
<keyword evidence="11 18" id="KW-0249">Electron transport</keyword>
<evidence type="ECO:0000256" key="9">
    <source>
        <dbReference type="ARBA" id="ARBA00022792"/>
    </source>
</evidence>
<feature type="transmembrane region" description="Helical" evidence="18">
    <location>
        <begin position="217"/>
        <end position="235"/>
    </location>
</feature>
<evidence type="ECO:0000256" key="13">
    <source>
        <dbReference type="ARBA" id="ARBA00023027"/>
    </source>
</evidence>
<dbReference type="GO" id="GO:0005743">
    <property type="term" value="C:mitochondrial inner membrane"/>
    <property type="evidence" value="ECO:0007669"/>
    <property type="project" value="UniProtKB-SubCell"/>
</dbReference>
<dbReference type="GO" id="GO:0006120">
    <property type="term" value="P:mitochondrial electron transport, NADH to ubiquinone"/>
    <property type="evidence" value="ECO:0007669"/>
    <property type="project" value="InterPro"/>
</dbReference>
<comment type="function">
    <text evidence="18">Core subunit of the mitochondrial membrane respiratory chain NADH dehydrogenase (Complex I) which catalyzes electron transfer from NADH through the respiratory chain, using ubiquinone as an electron acceptor. Essential for the catalytic activity and assembly of complex I.</text>
</comment>
<evidence type="ECO:0000313" key="21">
    <source>
        <dbReference type="EMBL" id="AMX74079.1"/>
    </source>
</evidence>
<feature type="transmembrane region" description="Helical" evidence="18">
    <location>
        <begin position="53"/>
        <end position="75"/>
    </location>
</feature>
<reference evidence="20" key="1">
    <citation type="journal article" date="2019" name="Ticks Tick Borne Dis.">
        <title>Argasid and ixodid systematics: Implications for soft tick evolution and systematics, with a new argasid species list.</title>
        <authorList>
            <person name="Mans B.J."/>
            <person name="Featherston J."/>
            <person name="Kvas M."/>
            <person name="Pillay K.A."/>
            <person name="de Klerk D.G."/>
            <person name="Pienaar R."/>
            <person name="de Castro M.H."/>
            <person name="Schwan T.G."/>
            <person name="Lopez J.E."/>
            <person name="Teel P."/>
            <person name="Perez de Leon A.A."/>
            <person name="Sonenshine D.E."/>
            <person name="Egekwu N.I."/>
            <person name="Bakkes D.K."/>
            <person name="Heyne H."/>
            <person name="Kanduma E.G."/>
            <person name="Nyangiwe N."/>
            <person name="Bouattour A."/>
            <person name="Latif A.A."/>
        </authorList>
    </citation>
    <scope>NUCLEOTIDE SEQUENCE</scope>
    <source>
        <strain evidence="20">1</strain>
        <strain evidence="21">2</strain>
    </source>
</reference>
<keyword evidence="8 18" id="KW-0812">Transmembrane</keyword>
<feature type="transmembrane region" description="Helical" evidence="18">
    <location>
        <begin position="112"/>
        <end position="133"/>
    </location>
</feature>
<dbReference type="GO" id="GO:0008137">
    <property type="term" value="F:NADH dehydrogenase (ubiquinone) activity"/>
    <property type="evidence" value="ECO:0007669"/>
    <property type="project" value="UniProtKB-EC"/>
</dbReference>
<keyword evidence="9 18" id="KW-0999">Mitochondrion inner membrane</keyword>
<keyword evidence="6" id="KW-0813">Transport</keyword>
<evidence type="ECO:0000256" key="16">
    <source>
        <dbReference type="ARBA" id="ARBA00023136"/>
    </source>
</evidence>
<dbReference type="InterPro" id="IPR001750">
    <property type="entry name" value="ND/Mrp_TM"/>
</dbReference>
<dbReference type="GeneID" id="31079825"/>
<keyword evidence="12 18" id="KW-1133">Transmembrane helix</keyword>
<dbReference type="RefSeq" id="YP_010133472.1">
    <property type="nucleotide sequence ID" value="NC_056777.1"/>
</dbReference>
<evidence type="ECO:0000256" key="18">
    <source>
        <dbReference type="RuleBase" id="RU003403"/>
    </source>
</evidence>
<feature type="transmembrane region" description="Helical" evidence="18">
    <location>
        <begin position="187"/>
        <end position="205"/>
    </location>
</feature>
<evidence type="ECO:0000256" key="11">
    <source>
        <dbReference type="ARBA" id="ARBA00022982"/>
    </source>
</evidence>
<sequence>MKLHKLIMINIMILAIIIAMSSITNFFLWISMEINTMSFIPIMYKKNKYSSNSMMMYFIIQSLTSSIFLLVVLFYNMNMEMLYMNFIVTSVMCMKIAAAPFHMWLPEISEGLTLYTLGILLTLQKIIPLYVISKFLSNVLMLFIIMSAMMGSLGSFGQHSVRKLLVFSSITHLSWMMTLISLNSFMWMMYLIIYSIILMMLLKVMKMTNLTSFSHSMSFNANMIIMFMLSLISMGGMPPTMGFMMKLMALKEIMLLWPLMSIILILSSIINLYVYIRLMYVHILMNMELNKWYTSYNMMLLLYSLLQATMTPIMITLY</sequence>
<evidence type="ECO:0000256" key="17">
    <source>
        <dbReference type="ARBA" id="ARBA00049551"/>
    </source>
</evidence>
<evidence type="ECO:0000256" key="2">
    <source>
        <dbReference type="ARBA" id="ARBA00004448"/>
    </source>
</evidence>
<evidence type="ECO:0000256" key="8">
    <source>
        <dbReference type="ARBA" id="ARBA00022692"/>
    </source>
</evidence>
<dbReference type="Pfam" id="PF00361">
    <property type="entry name" value="Proton_antipo_M"/>
    <property type="match status" value="1"/>
</dbReference>
<feature type="transmembrane region" description="Helical" evidence="18">
    <location>
        <begin position="81"/>
        <end position="105"/>
    </location>
</feature>
<gene>
    <name evidence="20" type="primary">ND2</name>
</gene>
<dbReference type="PANTHER" id="PTHR46552:SF1">
    <property type="entry name" value="NADH-UBIQUINONE OXIDOREDUCTASE CHAIN 2"/>
    <property type="match status" value="1"/>
</dbReference>
<dbReference type="PANTHER" id="PTHR46552">
    <property type="entry name" value="NADH-UBIQUINONE OXIDOREDUCTASE CHAIN 2"/>
    <property type="match status" value="1"/>
</dbReference>
<keyword evidence="15 18" id="KW-0496">Mitochondrion</keyword>
<feature type="transmembrane region" description="Helical" evidence="18">
    <location>
        <begin position="6"/>
        <end position="32"/>
    </location>
</feature>
<keyword evidence="16 18" id="KW-0472">Membrane</keyword>
<evidence type="ECO:0000256" key="12">
    <source>
        <dbReference type="ARBA" id="ARBA00022989"/>
    </source>
</evidence>
<accession>A0A1P8AG19</accession>
<dbReference type="EMBL" id="KR907234">
    <property type="protein sequence ID" value="AMX74079.1"/>
    <property type="molecule type" value="Genomic_DNA"/>
</dbReference>
<protein>
    <recommendedName>
        <fullName evidence="5 18">NADH-ubiquinone oxidoreductase chain 2</fullName>
        <ecNumber evidence="4 18">7.1.1.2</ecNumber>
    </recommendedName>
</protein>
<feature type="transmembrane region" description="Helical" evidence="18">
    <location>
        <begin position="296"/>
        <end position="315"/>
    </location>
</feature>
<dbReference type="PRINTS" id="PR01436">
    <property type="entry name" value="NADHDHGNASE2"/>
</dbReference>
<comment type="similarity">
    <text evidence="3 18">Belongs to the complex I subunit 2 family.</text>
</comment>
<comment type="catalytic activity">
    <reaction evidence="17 18">
        <text>a ubiquinone + NADH + 5 H(+)(in) = a ubiquinol + NAD(+) + 4 H(+)(out)</text>
        <dbReference type="Rhea" id="RHEA:29091"/>
        <dbReference type="Rhea" id="RHEA-COMP:9565"/>
        <dbReference type="Rhea" id="RHEA-COMP:9566"/>
        <dbReference type="ChEBI" id="CHEBI:15378"/>
        <dbReference type="ChEBI" id="CHEBI:16389"/>
        <dbReference type="ChEBI" id="CHEBI:17976"/>
        <dbReference type="ChEBI" id="CHEBI:57540"/>
        <dbReference type="ChEBI" id="CHEBI:57945"/>
        <dbReference type="EC" id="7.1.1.2"/>
    </reaction>
</comment>
<comment type="subcellular location">
    <subcellularLocation>
        <location evidence="2 18">Mitochondrion inner membrane</location>
        <topology evidence="2 18">Multi-pass membrane protein</topology>
    </subcellularLocation>
</comment>
<dbReference type="InterPro" id="IPR003917">
    <property type="entry name" value="NADH_UbQ_OxRdtase_chain2"/>
</dbReference>
<comment type="function">
    <text evidence="1">Core subunit of the mitochondrial membrane respiratory chain NADH dehydrogenase (Complex I) that is believed to belong to the minimal assembly required for catalysis. Complex I functions in the transfer of electrons from NADH to the respiratory chain. The immediate electron acceptor for the enzyme is believed to be ubiquinone.</text>
</comment>
<evidence type="ECO:0000256" key="6">
    <source>
        <dbReference type="ARBA" id="ARBA00022448"/>
    </source>
</evidence>
<evidence type="ECO:0000256" key="14">
    <source>
        <dbReference type="ARBA" id="ARBA00023075"/>
    </source>
</evidence>
<evidence type="ECO:0000259" key="19">
    <source>
        <dbReference type="Pfam" id="PF00361"/>
    </source>
</evidence>
<keyword evidence="13 18" id="KW-0520">NAD</keyword>
<geneLocation type="mitochondrion" evidence="20"/>
<name>A0A1P8AG19_9ACAR</name>
<feature type="domain" description="NADH:quinone oxidoreductase/Mrp antiporter transmembrane" evidence="19">
    <location>
        <begin position="27"/>
        <end position="267"/>
    </location>
</feature>
<dbReference type="AlphaFoldDB" id="A0A1P8AG19"/>
<keyword evidence="7 18" id="KW-0679">Respiratory chain</keyword>
<dbReference type="CTD" id="4536"/>
<evidence type="ECO:0000256" key="15">
    <source>
        <dbReference type="ARBA" id="ARBA00023128"/>
    </source>
</evidence>
<evidence type="ECO:0000256" key="5">
    <source>
        <dbReference type="ARBA" id="ARBA00021008"/>
    </source>
</evidence>
<evidence type="ECO:0000256" key="4">
    <source>
        <dbReference type="ARBA" id="ARBA00012944"/>
    </source>
</evidence>
<evidence type="ECO:0000313" key="20">
    <source>
        <dbReference type="EMBL" id="AMX74066.1"/>
    </source>
</evidence>
<organism evidence="20">
    <name type="scientific">Chiropterargas boueti</name>
    <dbReference type="NCBI Taxonomy" id="1827022"/>
    <lineage>
        <taxon>Eukaryota</taxon>
        <taxon>Metazoa</taxon>
        <taxon>Ecdysozoa</taxon>
        <taxon>Arthropoda</taxon>
        <taxon>Chelicerata</taxon>
        <taxon>Arachnida</taxon>
        <taxon>Acari</taxon>
        <taxon>Parasitiformes</taxon>
        <taxon>Ixodida</taxon>
        <taxon>Ixodoidea</taxon>
        <taxon>Argasidae</taxon>
        <taxon>Ornithodorinae</taxon>
        <taxon>Chiropterargas</taxon>
    </lineage>
</organism>
<evidence type="ECO:0000256" key="10">
    <source>
        <dbReference type="ARBA" id="ARBA00022967"/>
    </source>
</evidence>
<keyword evidence="14 18" id="KW-0830">Ubiquinone</keyword>